<dbReference type="OrthoDB" id="239865at2759"/>
<organism evidence="2 3">
    <name type="scientific">Rozella allomycis (strain CSF55)</name>
    <dbReference type="NCBI Taxonomy" id="988480"/>
    <lineage>
        <taxon>Eukaryota</taxon>
        <taxon>Fungi</taxon>
        <taxon>Fungi incertae sedis</taxon>
        <taxon>Cryptomycota</taxon>
        <taxon>Cryptomycota incertae sedis</taxon>
        <taxon>Rozella</taxon>
    </lineage>
</organism>
<dbReference type="HOGENOM" id="CLU_086836_0_0_1"/>
<dbReference type="InterPro" id="IPR057208">
    <property type="entry name" value="DUF7886"/>
</dbReference>
<evidence type="ECO:0000259" key="1">
    <source>
        <dbReference type="Pfam" id="PF25377"/>
    </source>
</evidence>
<evidence type="ECO:0000313" key="3">
    <source>
        <dbReference type="Proteomes" id="UP000030755"/>
    </source>
</evidence>
<dbReference type="EMBL" id="KE561208">
    <property type="protein sequence ID" value="EPZ31864.1"/>
    <property type="molecule type" value="Genomic_DNA"/>
</dbReference>
<sequence>MDSLQSQQKVFHLLWFKLRLITFLQESFSFGCLRGFKHFELYLRGKEELLLRVYNEKPDSSTRASYSATGEATKRFQIANSNNIDETFVHLPPASPCDNEMEKSTDQTAFLIAGYARYKCPLVWLRSNHERILGVRYKSELDYPLRLKTTSSWKTSDVHVYDIVEELLSVANNTPVSNPFAIDHTYFDTLSIEESIVCSSALLNFLNKLFQQERPYKNEIWKDMQALMKRHLNEYQELVSFTGSQDNMNYVTSIKAS</sequence>
<dbReference type="Proteomes" id="UP000030755">
    <property type="component" value="Unassembled WGS sequence"/>
</dbReference>
<dbReference type="Pfam" id="PF25377">
    <property type="entry name" value="DUF7886"/>
    <property type="match status" value="1"/>
</dbReference>
<protein>
    <recommendedName>
        <fullName evidence="1">DUF7886 domain-containing protein</fullName>
    </recommendedName>
</protein>
<accession>A0A075AP88</accession>
<evidence type="ECO:0000313" key="2">
    <source>
        <dbReference type="EMBL" id="EPZ31864.1"/>
    </source>
</evidence>
<proteinExistence type="predicted"/>
<dbReference type="PANTHER" id="PTHR47915:SF1">
    <property type="entry name" value="SI:DKEY-19B23.7"/>
    <property type="match status" value="1"/>
</dbReference>
<dbReference type="PANTHER" id="PTHR47915">
    <property type="entry name" value="SI:DKEY-19B23.7"/>
    <property type="match status" value="1"/>
</dbReference>
<reference evidence="2 3" key="1">
    <citation type="journal article" date="2013" name="Curr. Biol.">
        <title>Shared signatures of parasitism and phylogenomics unite Cryptomycota and microsporidia.</title>
        <authorList>
            <person name="James T.Y."/>
            <person name="Pelin A."/>
            <person name="Bonen L."/>
            <person name="Ahrendt S."/>
            <person name="Sain D."/>
            <person name="Corradi N."/>
            <person name="Stajich J.E."/>
        </authorList>
    </citation>
    <scope>NUCLEOTIDE SEQUENCE [LARGE SCALE GENOMIC DNA]</scope>
    <source>
        <strain evidence="2 3">CSF55</strain>
    </source>
</reference>
<dbReference type="OMA" id="QGIRVWD"/>
<keyword evidence="3" id="KW-1185">Reference proteome</keyword>
<name>A0A075AP88_ROZAC</name>
<dbReference type="AlphaFoldDB" id="A0A075AP88"/>
<gene>
    <name evidence="2" type="ORF">O9G_004255</name>
</gene>
<feature type="domain" description="DUF7886" evidence="1">
    <location>
        <begin position="95"/>
        <end position="232"/>
    </location>
</feature>